<dbReference type="GO" id="GO:0016747">
    <property type="term" value="F:acyltransferase activity, transferring groups other than amino-acyl groups"/>
    <property type="evidence" value="ECO:0007669"/>
    <property type="project" value="InterPro"/>
</dbReference>
<keyword evidence="1" id="KW-0472">Membrane</keyword>
<keyword evidence="1" id="KW-1133">Transmembrane helix</keyword>
<feature type="transmembrane region" description="Helical" evidence="1">
    <location>
        <begin position="381"/>
        <end position="407"/>
    </location>
</feature>
<dbReference type="InterPro" id="IPR002656">
    <property type="entry name" value="Acyl_transf_3_dom"/>
</dbReference>
<feature type="transmembrane region" description="Helical" evidence="1">
    <location>
        <begin position="265"/>
        <end position="285"/>
    </location>
</feature>
<feature type="transmembrane region" description="Helical" evidence="1">
    <location>
        <begin position="168"/>
        <end position="186"/>
    </location>
</feature>
<feature type="transmembrane region" description="Helical" evidence="1">
    <location>
        <begin position="62"/>
        <end position="82"/>
    </location>
</feature>
<reference evidence="3" key="1">
    <citation type="journal article" date="2014" name="Int. J. Syst. Evol. Microbiol.">
        <title>Complete genome sequence of Corynebacterium casei LMG S-19264T (=DSM 44701T), isolated from a smear-ripened cheese.</title>
        <authorList>
            <consortium name="US DOE Joint Genome Institute (JGI-PGF)"/>
            <person name="Walter F."/>
            <person name="Albersmeier A."/>
            <person name="Kalinowski J."/>
            <person name="Ruckert C."/>
        </authorList>
    </citation>
    <scope>NUCLEOTIDE SEQUENCE</scope>
    <source>
        <strain evidence="3">JCM 19831</strain>
    </source>
</reference>
<dbReference type="Pfam" id="PF01757">
    <property type="entry name" value="Acyl_transf_3"/>
    <property type="match status" value="1"/>
</dbReference>
<evidence type="ECO:0000259" key="2">
    <source>
        <dbReference type="Pfam" id="PF01757"/>
    </source>
</evidence>
<feature type="transmembrane region" description="Helical" evidence="1">
    <location>
        <begin position="419"/>
        <end position="441"/>
    </location>
</feature>
<gene>
    <name evidence="3" type="ORF">GCM10007977_029740</name>
</gene>
<feature type="transmembrane region" description="Helical" evidence="1">
    <location>
        <begin position="112"/>
        <end position="130"/>
    </location>
</feature>
<evidence type="ECO:0000313" key="3">
    <source>
        <dbReference type="EMBL" id="GGM26606.1"/>
    </source>
</evidence>
<keyword evidence="1" id="KW-0812">Transmembrane</keyword>
<feature type="domain" description="Acyltransferase 3" evidence="2">
    <location>
        <begin position="17"/>
        <end position="357"/>
    </location>
</feature>
<feature type="transmembrane region" description="Helical" evidence="1">
    <location>
        <begin position="225"/>
        <end position="245"/>
    </location>
</feature>
<dbReference type="Proteomes" id="UP000642070">
    <property type="component" value="Unassembled WGS sequence"/>
</dbReference>
<dbReference type="RefSeq" id="WP_190250393.1">
    <property type="nucleotide sequence ID" value="NZ_BMPI01000012.1"/>
</dbReference>
<reference evidence="3" key="2">
    <citation type="submission" date="2020-09" db="EMBL/GenBank/DDBJ databases">
        <authorList>
            <person name="Sun Q."/>
            <person name="Ohkuma M."/>
        </authorList>
    </citation>
    <scope>NUCLEOTIDE SEQUENCE</scope>
    <source>
        <strain evidence="3">JCM 19831</strain>
    </source>
</reference>
<sequence length="483" mass="52255">MRALRQRAERTPPSRERYVDLLRAAAITAVVLGHWLISVIGYDTRGQLTGYSALGSLPWAYPITWLAQVMPLFFIVGGYANAASLASHRRRGGDTVTWLQDRGGRLVRPTTTLFLVLAAGALVARLAGAAPGLTRLAVWTASIPLWFLSAYLVVILLTPFMYRVHQRFGWRALLVQTVLVALGDLARLSGMAALGAGNFLFGWLAIHQVGFAWRDGRLPSRPRVWVPLLAAGLAALVLLTVVGPYPVSMIDVSGERLQNASPPSLGLLAATVFQLGLVLMLRDPAERWLRRSRPWQAVVAVNAVVLTVFLWHMSAVLLLVGVLNALHALPTPAVATRDWWLWRAPWLMALMLILAGLVAVFGRIELRSVHRPAPSGRLPSWLVRAITTPAVRAGLTVAALTAVVAGLLSNSLAPRTGDYLAGMPAAGLLAYLIGAAVLRLLRSAPAADAVRCERIGARRPVTGRGPPVSGFPTWFRHCRRGPA</sequence>
<keyword evidence="4" id="KW-1185">Reference proteome</keyword>
<proteinExistence type="predicted"/>
<evidence type="ECO:0000313" key="4">
    <source>
        <dbReference type="Proteomes" id="UP000642070"/>
    </source>
</evidence>
<feature type="transmembrane region" description="Helical" evidence="1">
    <location>
        <begin position="297"/>
        <end position="320"/>
    </location>
</feature>
<feature type="transmembrane region" description="Helical" evidence="1">
    <location>
        <begin position="192"/>
        <end position="213"/>
    </location>
</feature>
<comment type="caution">
    <text evidence="3">The sequence shown here is derived from an EMBL/GenBank/DDBJ whole genome shotgun (WGS) entry which is preliminary data.</text>
</comment>
<dbReference type="EMBL" id="BMPI01000012">
    <property type="protein sequence ID" value="GGM26606.1"/>
    <property type="molecule type" value="Genomic_DNA"/>
</dbReference>
<feature type="transmembrane region" description="Helical" evidence="1">
    <location>
        <begin position="136"/>
        <end position="156"/>
    </location>
</feature>
<protein>
    <recommendedName>
        <fullName evidence="2">Acyltransferase 3 domain-containing protein</fullName>
    </recommendedName>
</protein>
<name>A0A917TMR9_9ACTN</name>
<accession>A0A917TMR9</accession>
<organism evidence="3 4">
    <name type="scientific">Dactylosporangium sucinum</name>
    <dbReference type="NCBI Taxonomy" id="1424081"/>
    <lineage>
        <taxon>Bacteria</taxon>
        <taxon>Bacillati</taxon>
        <taxon>Actinomycetota</taxon>
        <taxon>Actinomycetes</taxon>
        <taxon>Micromonosporales</taxon>
        <taxon>Micromonosporaceae</taxon>
        <taxon>Dactylosporangium</taxon>
    </lineage>
</organism>
<dbReference type="AlphaFoldDB" id="A0A917TMR9"/>
<feature type="transmembrane region" description="Helical" evidence="1">
    <location>
        <begin position="340"/>
        <end position="361"/>
    </location>
</feature>
<feature type="transmembrane region" description="Helical" evidence="1">
    <location>
        <begin position="21"/>
        <end position="42"/>
    </location>
</feature>
<evidence type="ECO:0000256" key="1">
    <source>
        <dbReference type="SAM" id="Phobius"/>
    </source>
</evidence>